<evidence type="ECO:0000256" key="1">
    <source>
        <dbReference type="ARBA" id="ARBA00004370"/>
    </source>
</evidence>
<keyword evidence="6" id="KW-0868">Chloride</keyword>
<dbReference type="PANTHER" id="PTHR10736:SF0">
    <property type="entry name" value="BESTROPHIN HOMOLOG"/>
    <property type="match status" value="1"/>
</dbReference>
<dbReference type="AlphaFoldDB" id="A0A8R1XRX2"/>
<comment type="subcellular location">
    <subcellularLocation>
        <location evidence="6">Cell membrane</location>
        <topology evidence="6">Multi-pass membrane protein</topology>
    </subcellularLocation>
    <subcellularLocation>
        <location evidence="1">Membrane</location>
    </subcellularLocation>
</comment>
<dbReference type="OMA" id="NISFITW"/>
<protein>
    <recommendedName>
        <fullName evidence="6">Bestrophin homolog</fullName>
    </recommendedName>
</protein>
<feature type="transmembrane region" description="Helical" evidence="6">
    <location>
        <begin position="61"/>
        <end position="80"/>
    </location>
</feature>
<evidence type="ECO:0000256" key="3">
    <source>
        <dbReference type="ARBA" id="ARBA00022989"/>
    </source>
</evidence>
<feature type="transmembrane region" description="Helical" evidence="6">
    <location>
        <begin position="6"/>
        <end position="25"/>
    </location>
</feature>
<evidence type="ECO:0000313" key="8">
    <source>
        <dbReference type="Proteomes" id="UP000024404"/>
    </source>
</evidence>
<evidence type="ECO:0000256" key="5">
    <source>
        <dbReference type="ARBA" id="ARBA00034769"/>
    </source>
</evidence>
<keyword evidence="6" id="KW-0813">Transport</keyword>
<evidence type="ECO:0000313" key="7">
    <source>
        <dbReference type="EnsemblMetazoa" id="OVOC2318.1"/>
    </source>
</evidence>
<organism evidence="7 8">
    <name type="scientific">Onchocerca volvulus</name>
    <dbReference type="NCBI Taxonomy" id="6282"/>
    <lineage>
        <taxon>Eukaryota</taxon>
        <taxon>Metazoa</taxon>
        <taxon>Ecdysozoa</taxon>
        <taxon>Nematoda</taxon>
        <taxon>Chromadorea</taxon>
        <taxon>Rhabditida</taxon>
        <taxon>Spirurina</taxon>
        <taxon>Spiruromorpha</taxon>
        <taxon>Filarioidea</taxon>
        <taxon>Onchocercidae</taxon>
        <taxon>Onchocerca</taxon>
    </lineage>
</organism>
<accession>A0A8R1XRX2</accession>
<keyword evidence="8" id="KW-1185">Reference proteome</keyword>
<reference evidence="8" key="1">
    <citation type="submission" date="2013-10" db="EMBL/GenBank/DDBJ databases">
        <title>Genome sequencing of Onchocerca volvulus.</title>
        <authorList>
            <person name="Cotton J."/>
            <person name="Tsai J."/>
            <person name="Stanley E."/>
            <person name="Tracey A."/>
            <person name="Holroyd N."/>
            <person name="Lustigman S."/>
            <person name="Berriman M."/>
        </authorList>
    </citation>
    <scope>NUCLEOTIDE SEQUENCE</scope>
</reference>
<feature type="transmembrane region" description="Helical" evidence="6">
    <location>
        <begin position="317"/>
        <end position="334"/>
    </location>
</feature>
<keyword evidence="3 6" id="KW-1133">Transmembrane helix</keyword>
<proteinExistence type="inferred from homology"/>
<feature type="transmembrane region" description="Helical" evidence="6">
    <location>
        <begin position="120"/>
        <end position="137"/>
    </location>
</feature>
<comment type="function">
    <text evidence="6">Forms chloride channels.</text>
</comment>
<name>A0A8R1XRX2_ONCVO</name>
<keyword evidence="2 6" id="KW-0812">Transmembrane</keyword>
<comment type="similarity">
    <text evidence="5 6">Belongs to the anion channel-forming bestrophin (TC 1.A.46) family. Calcium-sensitive chloride channel subfamily.</text>
</comment>
<dbReference type="EnsemblMetazoa" id="OVOC2318.1">
    <property type="protein sequence ID" value="OVOC2318.1"/>
    <property type="gene ID" value="WBGene00239127"/>
</dbReference>
<sequence length="408" mass="48079">MDILSLLSLLIIKYAIITGITKAYLNEEQKMVILYQHELASLSPFIPLRVLFRWNGSVWKYIYKELLIWIIIFLAISFFYRSNYFLNAQQKMYILFLATFHNNTAINIFGNLVRYFDTRLEYIPITFILGFFVDTILSRWSNIFINMGYIESYALFIANYIRGESENAKQLRRTMVRYLCLTQVFVFRDISVQVQKRFPTADSMIDAGILLREEKEKLDSIKLQYNKYWAPIRWIHAIALEARKNEIITSDLYYWKLCGEIDKFRYNLQLLCNYDWVPIPLVYSQVIFLAVYVHFLTCLISRQFIVNNNTSISDLDLIVPVMTIIQFVFFIGWLKVAQALLNPFGDDDDDFECNYLIDKNLATSLCIADNYDRVPEIRPDLFWRSHKGFFASTKAPLIGSVANLTYVF</sequence>
<dbReference type="Proteomes" id="UP000024404">
    <property type="component" value="Unassembled WGS sequence"/>
</dbReference>
<dbReference type="GO" id="GO:0034707">
    <property type="term" value="C:chloride channel complex"/>
    <property type="evidence" value="ECO:0007669"/>
    <property type="project" value="UniProtKB-KW"/>
</dbReference>
<dbReference type="PANTHER" id="PTHR10736">
    <property type="entry name" value="BESTROPHIN"/>
    <property type="match status" value="1"/>
</dbReference>
<keyword evidence="6" id="KW-0869">Chloride channel</keyword>
<feature type="transmembrane region" description="Helical" evidence="6">
    <location>
        <begin position="92"/>
        <end position="113"/>
    </location>
</feature>
<keyword evidence="6" id="KW-0407">Ion channel</keyword>
<evidence type="ECO:0000256" key="6">
    <source>
        <dbReference type="RuleBase" id="RU363126"/>
    </source>
</evidence>
<dbReference type="InterPro" id="IPR021134">
    <property type="entry name" value="Bestrophin-like"/>
</dbReference>
<dbReference type="EMBL" id="CMVM020000073">
    <property type="status" value="NOT_ANNOTATED_CDS"/>
    <property type="molecule type" value="Genomic_DNA"/>
</dbReference>
<evidence type="ECO:0000256" key="2">
    <source>
        <dbReference type="ARBA" id="ARBA00022692"/>
    </source>
</evidence>
<dbReference type="InterPro" id="IPR000615">
    <property type="entry name" value="Bestrophin"/>
</dbReference>
<dbReference type="GO" id="GO:0005886">
    <property type="term" value="C:plasma membrane"/>
    <property type="evidence" value="ECO:0007669"/>
    <property type="project" value="UniProtKB-SubCell"/>
</dbReference>
<dbReference type="Pfam" id="PF01062">
    <property type="entry name" value="Bestrophin"/>
    <property type="match status" value="1"/>
</dbReference>
<evidence type="ECO:0000256" key="4">
    <source>
        <dbReference type="ARBA" id="ARBA00023136"/>
    </source>
</evidence>
<reference evidence="7" key="2">
    <citation type="submission" date="2022-06" db="UniProtKB">
        <authorList>
            <consortium name="EnsemblMetazoa"/>
        </authorList>
    </citation>
    <scope>IDENTIFICATION</scope>
</reference>
<keyword evidence="6" id="KW-1003">Cell membrane</keyword>
<keyword evidence="6" id="KW-0406">Ion transport</keyword>
<keyword evidence="4 6" id="KW-0472">Membrane</keyword>
<dbReference type="GO" id="GO:0005254">
    <property type="term" value="F:chloride channel activity"/>
    <property type="evidence" value="ECO:0007669"/>
    <property type="project" value="UniProtKB-KW"/>
</dbReference>